<keyword evidence="4" id="KW-0049">Antioxidant</keyword>
<evidence type="ECO:0000256" key="1">
    <source>
        <dbReference type="ARBA" id="ARBA00003330"/>
    </source>
</evidence>
<comment type="caution">
    <text evidence="13">The sequence shown here is derived from an EMBL/GenBank/DDBJ whole genome shotgun (WGS) entry which is preliminary data.</text>
</comment>
<dbReference type="Gene3D" id="3.40.30.10">
    <property type="entry name" value="Glutaredoxin"/>
    <property type="match status" value="1"/>
</dbReference>
<evidence type="ECO:0000256" key="11">
    <source>
        <dbReference type="ARBA" id="ARBA00049091"/>
    </source>
</evidence>
<keyword evidence="6" id="KW-1015">Disulfide bond</keyword>
<evidence type="ECO:0000313" key="13">
    <source>
        <dbReference type="EMBL" id="GHO82548.1"/>
    </source>
</evidence>
<dbReference type="SUPFAM" id="SSF52833">
    <property type="entry name" value="Thioredoxin-like"/>
    <property type="match status" value="1"/>
</dbReference>
<feature type="domain" description="Thioredoxin" evidence="12">
    <location>
        <begin position="48"/>
        <end position="221"/>
    </location>
</feature>
<keyword evidence="14" id="KW-1185">Reference proteome</keyword>
<keyword evidence="3" id="KW-0575">Peroxidase</keyword>
<comment type="catalytic activity">
    <reaction evidence="11">
        <text>a hydroperoxide + [thioredoxin]-dithiol = an alcohol + [thioredoxin]-disulfide + H2O</text>
        <dbReference type="Rhea" id="RHEA:62620"/>
        <dbReference type="Rhea" id="RHEA-COMP:10698"/>
        <dbReference type="Rhea" id="RHEA-COMP:10700"/>
        <dbReference type="ChEBI" id="CHEBI:15377"/>
        <dbReference type="ChEBI" id="CHEBI:29950"/>
        <dbReference type="ChEBI" id="CHEBI:30879"/>
        <dbReference type="ChEBI" id="CHEBI:35924"/>
        <dbReference type="ChEBI" id="CHEBI:50058"/>
        <dbReference type="EC" id="1.11.1.24"/>
    </reaction>
</comment>
<comment type="function">
    <text evidence="1">Thiol-specific peroxidase that catalyzes the reduction of hydrogen peroxide and organic hydroperoxides to water and alcohols, respectively. Plays a role in cell protection against oxidative stress by detoxifying peroxides and as sensor of hydrogen peroxide-mediated signaling events.</text>
</comment>
<organism evidence="13 14">
    <name type="scientific">Dictyobacter formicarum</name>
    <dbReference type="NCBI Taxonomy" id="2778368"/>
    <lineage>
        <taxon>Bacteria</taxon>
        <taxon>Bacillati</taxon>
        <taxon>Chloroflexota</taxon>
        <taxon>Ktedonobacteria</taxon>
        <taxon>Ktedonobacterales</taxon>
        <taxon>Dictyobacteraceae</taxon>
        <taxon>Dictyobacter</taxon>
    </lineage>
</organism>
<gene>
    <name evidence="13" type="ORF">KSZ_05540</name>
</gene>
<evidence type="ECO:0000256" key="4">
    <source>
        <dbReference type="ARBA" id="ARBA00022862"/>
    </source>
</evidence>
<dbReference type="InterPro" id="IPR050924">
    <property type="entry name" value="Peroxiredoxin_BCP/PrxQ"/>
</dbReference>
<keyword evidence="5" id="KW-0560">Oxidoreductase</keyword>
<evidence type="ECO:0000256" key="6">
    <source>
        <dbReference type="ARBA" id="ARBA00023157"/>
    </source>
</evidence>
<evidence type="ECO:0000259" key="12">
    <source>
        <dbReference type="PROSITE" id="PS51352"/>
    </source>
</evidence>
<dbReference type="EC" id="1.11.1.24" evidence="2"/>
<dbReference type="Proteomes" id="UP000635565">
    <property type="component" value="Unassembled WGS sequence"/>
</dbReference>
<evidence type="ECO:0000256" key="9">
    <source>
        <dbReference type="ARBA" id="ARBA00038489"/>
    </source>
</evidence>
<sequence>MDTSMQDTTLRHHIEELQKRSKAPADVRARMQHETEQLIRSGIAEQSLAVGETAPDFSLPNARGTTTTLSTLLAQGPVVLTFYRGEWCPYCNLTLHAYQRFLPQLQALGANLIAVSPQTPDHSLSTAEKWHLDFEVVSDVGNTVARAYGLVFSLSQELRAIYTKRGNDLAAYNGDDSWELPMAGTFVIAQDGTIRVAFVDADHTHRLEPAAILDALTTLRA</sequence>
<accession>A0ABQ3VAV6</accession>
<dbReference type="PANTHER" id="PTHR42801">
    <property type="entry name" value="THIOREDOXIN-DEPENDENT PEROXIDE REDUCTASE"/>
    <property type="match status" value="1"/>
</dbReference>
<proteinExistence type="inferred from homology"/>
<dbReference type="InterPro" id="IPR013766">
    <property type="entry name" value="Thioredoxin_domain"/>
</dbReference>
<comment type="similarity">
    <text evidence="9">Belongs to the peroxiredoxin family. BCP/PrxQ subfamily.</text>
</comment>
<evidence type="ECO:0000256" key="10">
    <source>
        <dbReference type="ARBA" id="ARBA00041373"/>
    </source>
</evidence>
<evidence type="ECO:0000256" key="8">
    <source>
        <dbReference type="ARBA" id="ARBA00032824"/>
    </source>
</evidence>
<evidence type="ECO:0000256" key="3">
    <source>
        <dbReference type="ARBA" id="ARBA00022559"/>
    </source>
</evidence>
<protein>
    <recommendedName>
        <fullName evidence="2">thioredoxin-dependent peroxiredoxin</fullName>
        <ecNumber evidence="2">1.11.1.24</ecNumber>
    </recommendedName>
    <alternativeName>
        <fullName evidence="10">Bacterioferritin comigratory protein</fullName>
    </alternativeName>
    <alternativeName>
        <fullName evidence="8">Thioredoxin peroxidase</fullName>
    </alternativeName>
</protein>
<dbReference type="EMBL" id="BNJJ01000002">
    <property type="protein sequence ID" value="GHO82548.1"/>
    <property type="molecule type" value="Genomic_DNA"/>
</dbReference>
<evidence type="ECO:0000256" key="5">
    <source>
        <dbReference type="ARBA" id="ARBA00023002"/>
    </source>
</evidence>
<keyword evidence="7" id="KW-0676">Redox-active center</keyword>
<dbReference type="CDD" id="cd02970">
    <property type="entry name" value="PRX_like2"/>
    <property type="match status" value="1"/>
</dbReference>
<dbReference type="PANTHER" id="PTHR42801:SF7">
    <property type="entry name" value="SLL1159 PROTEIN"/>
    <property type="match status" value="1"/>
</dbReference>
<evidence type="ECO:0000256" key="7">
    <source>
        <dbReference type="ARBA" id="ARBA00023284"/>
    </source>
</evidence>
<dbReference type="InterPro" id="IPR036249">
    <property type="entry name" value="Thioredoxin-like_sf"/>
</dbReference>
<dbReference type="RefSeq" id="WP_201360221.1">
    <property type="nucleotide sequence ID" value="NZ_BNJJ01000002.1"/>
</dbReference>
<dbReference type="InterPro" id="IPR000866">
    <property type="entry name" value="AhpC/TSA"/>
</dbReference>
<dbReference type="PROSITE" id="PS51352">
    <property type="entry name" value="THIOREDOXIN_2"/>
    <property type="match status" value="1"/>
</dbReference>
<reference evidence="13 14" key="1">
    <citation type="journal article" date="2021" name="Int. J. Syst. Evol. Microbiol.">
        <title>Reticulibacter mediterranei gen. nov., sp. nov., within the new family Reticulibacteraceae fam. nov., and Ktedonospora formicarum gen. nov., sp. nov., Ktedonobacter robiniae sp. nov., Dictyobacter formicarum sp. nov. and Dictyobacter arantiisoli sp. nov., belonging to the class Ktedonobacteria.</title>
        <authorList>
            <person name="Yabe S."/>
            <person name="Zheng Y."/>
            <person name="Wang C.M."/>
            <person name="Sakai Y."/>
            <person name="Abe K."/>
            <person name="Yokota A."/>
            <person name="Donadio S."/>
            <person name="Cavaletti L."/>
            <person name="Monciardini P."/>
        </authorList>
    </citation>
    <scope>NUCLEOTIDE SEQUENCE [LARGE SCALE GENOMIC DNA]</scope>
    <source>
        <strain evidence="13 14">SOSP1-9</strain>
    </source>
</reference>
<dbReference type="Pfam" id="PF00578">
    <property type="entry name" value="AhpC-TSA"/>
    <property type="match status" value="1"/>
</dbReference>
<evidence type="ECO:0000313" key="14">
    <source>
        <dbReference type="Proteomes" id="UP000635565"/>
    </source>
</evidence>
<name>A0ABQ3VAV6_9CHLR</name>
<evidence type="ECO:0000256" key="2">
    <source>
        <dbReference type="ARBA" id="ARBA00013017"/>
    </source>
</evidence>